<accession>A0A0C3FFU3</accession>
<dbReference type="AlphaFoldDB" id="A0A0C3FFU3"/>
<reference evidence="1 2" key="1">
    <citation type="submission" date="2014-04" db="EMBL/GenBank/DDBJ databases">
        <authorList>
            <consortium name="DOE Joint Genome Institute"/>
            <person name="Kuo A."/>
            <person name="Tarkka M."/>
            <person name="Buscot F."/>
            <person name="Kohler A."/>
            <person name="Nagy L.G."/>
            <person name="Floudas D."/>
            <person name="Copeland A."/>
            <person name="Barry K.W."/>
            <person name="Cichocki N."/>
            <person name="Veneault-Fourrey C."/>
            <person name="LaButti K."/>
            <person name="Lindquist E.A."/>
            <person name="Lipzen A."/>
            <person name="Lundell T."/>
            <person name="Morin E."/>
            <person name="Murat C."/>
            <person name="Sun H."/>
            <person name="Tunlid A."/>
            <person name="Henrissat B."/>
            <person name="Grigoriev I.V."/>
            <person name="Hibbett D.S."/>
            <person name="Martin F."/>
            <person name="Nordberg H.P."/>
            <person name="Cantor M.N."/>
            <person name="Hua S.X."/>
        </authorList>
    </citation>
    <scope>NUCLEOTIDE SEQUENCE [LARGE SCALE GENOMIC DNA]</scope>
    <source>
        <strain evidence="1 2">F 1598</strain>
    </source>
</reference>
<dbReference type="HOGENOM" id="CLU_2705707_0_0_1"/>
<gene>
    <name evidence="1" type="ORF">PILCRDRAFT_439093</name>
</gene>
<protein>
    <submittedName>
        <fullName evidence="1">Uncharacterized protein</fullName>
    </submittedName>
</protein>
<dbReference type="InParanoid" id="A0A0C3FFU3"/>
<dbReference type="EMBL" id="KN832991">
    <property type="protein sequence ID" value="KIM83280.1"/>
    <property type="molecule type" value="Genomic_DNA"/>
</dbReference>
<keyword evidence="2" id="KW-1185">Reference proteome</keyword>
<sequence>MKGPSGFRGHSRKTNRFLPALAMSDSGALCKSRIAWLESSNGDFRDAPLFASCLLNIMFTSLRFRLLWGAFLG</sequence>
<name>A0A0C3FFU3_PILCF</name>
<dbReference type="Proteomes" id="UP000054166">
    <property type="component" value="Unassembled WGS sequence"/>
</dbReference>
<evidence type="ECO:0000313" key="1">
    <source>
        <dbReference type="EMBL" id="KIM83280.1"/>
    </source>
</evidence>
<evidence type="ECO:0000313" key="2">
    <source>
        <dbReference type="Proteomes" id="UP000054166"/>
    </source>
</evidence>
<reference evidence="2" key="2">
    <citation type="submission" date="2015-01" db="EMBL/GenBank/DDBJ databases">
        <title>Evolutionary Origins and Diversification of the Mycorrhizal Mutualists.</title>
        <authorList>
            <consortium name="DOE Joint Genome Institute"/>
            <consortium name="Mycorrhizal Genomics Consortium"/>
            <person name="Kohler A."/>
            <person name="Kuo A."/>
            <person name="Nagy L.G."/>
            <person name="Floudas D."/>
            <person name="Copeland A."/>
            <person name="Barry K.W."/>
            <person name="Cichocki N."/>
            <person name="Veneault-Fourrey C."/>
            <person name="LaButti K."/>
            <person name="Lindquist E.A."/>
            <person name="Lipzen A."/>
            <person name="Lundell T."/>
            <person name="Morin E."/>
            <person name="Murat C."/>
            <person name="Riley R."/>
            <person name="Ohm R."/>
            <person name="Sun H."/>
            <person name="Tunlid A."/>
            <person name="Henrissat B."/>
            <person name="Grigoriev I.V."/>
            <person name="Hibbett D.S."/>
            <person name="Martin F."/>
        </authorList>
    </citation>
    <scope>NUCLEOTIDE SEQUENCE [LARGE SCALE GENOMIC DNA]</scope>
    <source>
        <strain evidence="2">F 1598</strain>
    </source>
</reference>
<organism evidence="1 2">
    <name type="scientific">Piloderma croceum (strain F 1598)</name>
    <dbReference type="NCBI Taxonomy" id="765440"/>
    <lineage>
        <taxon>Eukaryota</taxon>
        <taxon>Fungi</taxon>
        <taxon>Dikarya</taxon>
        <taxon>Basidiomycota</taxon>
        <taxon>Agaricomycotina</taxon>
        <taxon>Agaricomycetes</taxon>
        <taxon>Agaricomycetidae</taxon>
        <taxon>Atheliales</taxon>
        <taxon>Atheliaceae</taxon>
        <taxon>Piloderma</taxon>
    </lineage>
</organism>
<proteinExistence type="predicted"/>